<accession>A0AB39TB29</accession>
<name>A0AB39TB29_9ACTN</name>
<evidence type="ECO:0000313" key="1">
    <source>
        <dbReference type="EMBL" id="XDQ75215.1"/>
    </source>
</evidence>
<dbReference type="RefSeq" id="WP_351858973.1">
    <property type="nucleotide sequence ID" value="NZ_CP163444.1"/>
</dbReference>
<proteinExistence type="predicted"/>
<protein>
    <recommendedName>
        <fullName evidence="2">30S ribosomal protein S1</fullName>
    </recommendedName>
</protein>
<dbReference type="EMBL" id="CP163444">
    <property type="protein sequence ID" value="XDQ75215.1"/>
    <property type="molecule type" value="Genomic_DNA"/>
</dbReference>
<organism evidence="1">
    <name type="scientific">Streptomyces sp. R44</name>
    <dbReference type="NCBI Taxonomy" id="3238633"/>
    <lineage>
        <taxon>Bacteria</taxon>
        <taxon>Bacillati</taxon>
        <taxon>Actinomycetota</taxon>
        <taxon>Actinomycetes</taxon>
        <taxon>Kitasatosporales</taxon>
        <taxon>Streptomycetaceae</taxon>
        <taxon>Streptomyces</taxon>
    </lineage>
</organism>
<gene>
    <name evidence="1" type="ORF">AB5J54_33880</name>
</gene>
<sequence length="87" mass="9609">MVRNHEEFDVVIKVVTMVGSFVTIETAEGGDGFIDQAKHPSWWSEEAPPPAEGDRLHVVVLDASRTPPRLSALEDDIEIGRRLRGDG</sequence>
<reference evidence="1" key="1">
    <citation type="submission" date="2024-07" db="EMBL/GenBank/DDBJ databases">
        <authorList>
            <person name="Yu S.T."/>
        </authorList>
    </citation>
    <scope>NUCLEOTIDE SEQUENCE</scope>
    <source>
        <strain evidence="1">R44</strain>
    </source>
</reference>
<evidence type="ECO:0008006" key="2">
    <source>
        <dbReference type="Google" id="ProtNLM"/>
    </source>
</evidence>
<dbReference type="AlphaFoldDB" id="A0AB39TB29"/>